<reference evidence="3 5" key="3">
    <citation type="submission" date="2017-11" db="EMBL/GenBank/DDBJ databases">
        <title>De-novo sequencing of pomegranate (Punica granatum L.) genome.</title>
        <authorList>
            <person name="Akparov Z."/>
            <person name="Amiraslanov A."/>
            <person name="Hajiyeva S."/>
            <person name="Abbasov M."/>
            <person name="Kaur K."/>
            <person name="Hamwieh A."/>
            <person name="Solovyev V."/>
            <person name="Salamov A."/>
            <person name="Braich B."/>
            <person name="Kosarev P."/>
            <person name="Mahmoud A."/>
            <person name="Hajiyev E."/>
            <person name="Babayeva S."/>
            <person name="Izzatullayeva V."/>
            <person name="Mammadov A."/>
            <person name="Mammadov A."/>
            <person name="Sharifova S."/>
            <person name="Ojaghi J."/>
            <person name="Eynullazada K."/>
            <person name="Bayramov B."/>
            <person name="Abdulazimova A."/>
            <person name="Shahmuradov I."/>
        </authorList>
    </citation>
    <scope>NUCLEOTIDE SEQUENCE [LARGE SCALE GENOMIC DNA]</scope>
    <source>
        <strain evidence="3">AG2017</strain>
        <strain evidence="5">cv. AG2017</strain>
        <tissue evidence="3">Leaf</tissue>
    </source>
</reference>
<proteinExistence type="predicted"/>
<dbReference type="Proteomes" id="UP000233551">
    <property type="component" value="Unassembled WGS sequence"/>
</dbReference>
<feature type="coiled-coil region" evidence="1">
    <location>
        <begin position="75"/>
        <end position="109"/>
    </location>
</feature>
<protein>
    <submittedName>
        <fullName evidence="2">Uncharacterized protein</fullName>
    </submittedName>
</protein>
<sequence>MGLKHSSRVFDNIDKINRLQSRYVESSGEIETLKARKREMKEKLRKARLDYDAIKGMNLSKSERTLRKADKNTTIDGLEQILERTRGEIQRLERDKDRAFERRERIKERTVRRMSFEGSTGSDYSKESGRSVLVMSKVGDVEAVAKMMELMRAGPSLSSKVGSLPQRDDYESVNAPAMMVDSKMKVKVMSEDPVMEKTVINTGKKRVASVKLK</sequence>
<dbReference type="Proteomes" id="UP000197138">
    <property type="component" value="Unassembled WGS sequence"/>
</dbReference>
<evidence type="ECO:0000313" key="4">
    <source>
        <dbReference type="Proteomes" id="UP000197138"/>
    </source>
</evidence>
<comment type="caution">
    <text evidence="2">The sequence shown here is derived from an EMBL/GenBank/DDBJ whole genome shotgun (WGS) entry which is preliminary data.</text>
</comment>
<dbReference type="EMBL" id="PGOL01003903">
    <property type="protein sequence ID" value="PKI39086.1"/>
    <property type="molecule type" value="Genomic_DNA"/>
</dbReference>
<evidence type="ECO:0000313" key="2">
    <source>
        <dbReference type="EMBL" id="OWM67340.1"/>
    </source>
</evidence>
<accession>A0A218W4W2</accession>
<dbReference type="EMBL" id="MTKT01005400">
    <property type="protein sequence ID" value="OWM67340.1"/>
    <property type="molecule type" value="Genomic_DNA"/>
</dbReference>
<evidence type="ECO:0000313" key="5">
    <source>
        <dbReference type="Proteomes" id="UP000233551"/>
    </source>
</evidence>
<keyword evidence="5" id="KW-1185">Reference proteome</keyword>
<evidence type="ECO:0000256" key="1">
    <source>
        <dbReference type="SAM" id="Coils"/>
    </source>
</evidence>
<reference evidence="4" key="1">
    <citation type="journal article" date="2017" name="Plant J.">
        <title>The pomegranate (Punica granatum L.) genome and the genomics of punicalagin biosynthesis.</title>
        <authorList>
            <person name="Qin G."/>
            <person name="Xu C."/>
            <person name="Ming R."/>
            <person name="Tang H."/>
            <person name="Guyot R."/>
            <person name="Kramer E.M."/>
            <person name="Hu Y."/>
            <person name="Yi X."/>
            <person name="Qi Y."/>
            <person name="Xu X."/>
            <person name="Gao Z."/>
            <person name="Pan H."/>
            <person name="Jian J."/>
            <person name="Tian Y."/>
            <person name="Yue Z."/>
            <person name="Xu Y."/>
        </authorList>
    </citation>
    <scope>NUCLEOTIDE SEQUENCE [LARGE SCALE GENOMIC DNA]</scope>
    <source>
        <strain evidence="4">cv. Dabenzi</strain>
    </source>
</reference>
<evidence type="ECO:0000313" key="3">
    <source>
        <dbReference type="EMBL" id="PKI39086.1"/>
    </source>
</evidence>
<reference evidence="2" key="2">
    <citation type="submission" date="2017-06" db="EMBL/GenBank/DDBJ databases">
        <title>The pomegranate genome and the genomics of punicalagin biosynthesis.</title>
        <authorList>
            <person name="Xu C."/>
        </authorList>
    </citation>
    <scope>NUCLEOTIDE SEQUENCE [LARGE SCALE GENOMIC DNA]</scope>
    <source>
        <tissue evidence="2">Fresh leaf</tissue>
    </source>
</reference>
<name>A0A218W4W2_PUNGR</name>
<keyword evidence="1" id="KW-0175">Coiled coil</keyword>
<feature type="coiled-coil region" evidence="1">
    <location>
        <begin position="16"/>
        <end position="50"/>
    </location>
</feature>
<organism evidence="2 4">
    <name type="scientific">Punica granatum</name>
    <name type="common">Pomegranate</name>
    <dbReference type="NCBI Taxonomy" id="22663"/>
    <lineage>
        <taxon>Eukaryota</taxon>
        <taxon>Viridiplantae</taxon>
        <taxon>Streptophyta</taxon>
        <taxon>Embryophyta</taxon>
        <taxon>Tracheophyta</taxon>
        <taxon>Spermatophyta</taxon>
        <taxon>Magnoliopsida</taxon>
        <taxon>eudicotyledons</taxon>
        <taxon>Gunneridae</taxon>
        <taxon>Pentapetalae</taxon>
        <taxon>rosids</taxon>
        <taxon>malvids</taxon>
        <taxon>Myrtales</taxon>
        <taxon>Lythraceae</taxon>
        <taxon>Punica</taxon>
    </lineage>
</organism>
<gene>
    <name evidence="2" type="ORF">CDL15_Pgr000792</name>
    <name evidence="3" type="ORF">CRG98_040510</name>
</gene>
<dbReference type="AlphaFoldDB" id="A0A218W4W2"/>